<dbReference type="PANTHER" id="PTHR13887">
    <property type="entry name" value="GLUTATHIONE S-TRANSFERASE KAPPA"/>
    <property type="match status" value="1"/>
</dbReference>
<keyword evidence="1" id="KW-0732">Signal</keyword>
<dbReference type="AlphaFoldDB" id="A0A1Z4JHX4"/>
<protein>
    <submittedName>
        <fullName evidence="6">DSBA oxidoreductase</fullName>
    </submittedName>
</protein>
<name>A0A1Z4JHX4_LEPBY</name>
<keyword evidence="4" id="KW-0676">Redox-active center</keyword>
<dbReference type="InterPro" id="IPR036249">
    <property type="entry name" value="Thioredoxin-like_sf"/>
</dbReference>
<evidence type="ECO:0000313" key="6">
    <source>
        <dbReference type="EMBL" id="BAY56362.1"/>
    </source>
</evidence>
<dbReference type="Proteomes" id="UP000217895">
    <property type="component" value="Chromosome"/>
</dbReference>
<accession>A0A1Z4JHX4</accession>
<dbReference type="SUPFAM" id="SSF52833">
    <property type="entry name" value="Thioredoxin-like"/>
    <property type="match status" value="1"/>
</dbReference>
<evidence type="ECO:0000313" key="7">
    <source>
        <dbReference type="Proteomes" id="UP000217895"/>
    </source>
</evidence>
<feature type="domain" description="Thioredoxin" evidence="5">
    <location>
        <begin position="24"/>
        <end position="230"/>
    </location>
</feature>
<evidence type="ECO:0000256" key="3">
    <source>
        <dbReference type="ARBA" id="ARBA00023157"/>
    </source>
</evidence>
<dbReference type="PROSITE" id="PS51352">
    <property type="entry name" value="THIOREDOXIN_2"/>
    <property type="match status" value="1"/>
</dbReference>
<dbReference type="InterPro" id="IPR013766">
    <property type="entry name" value="Thioredoxin_domain"/>
</dbReference>
<dbReference type="GO" id="GO:0016491">
    <property type="term" value="F:oxidoreductase activity"/>
    <property type="evidence" value="ECO:0007669"/>
    <property type="project" value="UniProtKB-KW"/>
</dbReference>
<organism evidence="6 7">
    <name type="scientific">Leptolyngbya boryana NIES-2135</name>
    <dbReference type="NCBI Taxonomy" id="1973484"/>
    <lineage>
        <taxon>Bacteria</taxon>
        <taxon>Bacillati</taxon>
        <taxon>Cyanobacteriota</taxon>
        <taxon>Cyanophyceae</taxon>
        <taxon>Leptolyngbyales</taxon>
        <taxon>Leptolyngbyaceae</taxon>
        <taxon>Leptolyngbya group</taxon>
        <taxon>Leptolyngbya</taxon>
    </lineage>
</organism>
<sequence length="230" mass="25657">MLISCSLPVQADSKIDPKFEEQVLQVIRKNPQAILDSVQAYQREQQQEQQQVQQSFLRDLQQNPKSVIAQSPTKGNGQAVLVEFSDFQCPYCQAAAGTVSQFVDKYKDRVTLVYKHLPLTSIHDQALPAAKAAWAAQQQGKFWQYHDALFAQQKQLNEAIYPEIAKTLGLDVAKFNRDRASQAAETTIEKDLQLAEQLGISGTPFFAMNGRAFSGAVDLATLEKNLNQAQ</sequence>
<evidence type="ECO:0000256" key="4">
    <source>
        <dbReference type="ARBA" id="ARBA00023284"/>
    </source>
</evidence>
<dbReference type="InterPro" id="IPR001853">
    <property type="entry name" value="DSBA-like_thioredoxin_dom"/>
</dbReference>
<gene>
    <name evidence="6" type="ORF">NIES2135_31930</name>
</gene>
<evidence type="ECO:0000259" key="5">
    <source>
        <dbReference type="PROSITE" id="PS51352"/>
    </source>
</evidence>
<dbReference type="Gene3D" id="3.40.30.10">
    <property type="entry name" value="Glutaredoxin"/>
    <property type="match status" value="1"/>
</dbReference>
<reference evidence="6 7" key="1">
    <citation type="submission" date="2017-06" db="EMBL/GenBank/DDBJ databases">
        <title>Genome sequencing of cyanobaciteial culture collection at National Institute for Environmental Studies (NIES).</title>
        <authorList>
            <person name="Hirose Y."/>
            <person name="Shimura Y."/>
            <person name="Fujisawa T."/>
            <person name="Nakamura Y."/>
            <person name="Kawachi M."/>
        </authorList>
    </citation>
    <scope>NUCLEOTIDE SEQUENCE [LARGE SCALE GENOMIC DNA]</scope>
    <source>
        <strain evidence="6 7">NIES-2135</strain>
    </source>
</reference>
<dbReference type="EMBL" id="AP018203">
    <property type="protein sequence ID" value="BAY56362.1"/>
    <property type="molecule type" value="Genomic_DNA"/>
</dbReference>
<proteinExistence type="predicted"/>
<keyword evidence="2" id="KW-0560">Oxidoreductase</keyword>
<dbReference type="Pfam" id="PF01323">
    <property type="entry name" value="DSBA"/>
    <property type="match status" value="1"/>
</dbReference>
<evidence type="ECO:0000256" key="1">
    <source>
        <dbReference type="ARBA" id="ARBA00022729"/>
    </source>
</evidence>
<dbReference type="PANTHER" id="PTHR13887:SF14">
    <property type="entry name" value="DISULFIDE BOND FORMATION PROTEIN D"/>
    <property type="match status" value="1"/>
</dbReference>
<keyword evidence="7" id="KW-1185">Reference proteome</keyword>
<keyword evidence="3" id="KW-1015">Disulfide bond</keyword>
<evidence type="ECO:0000256" key="2">
    <source>
        <dbReference type="ARBA" id="ARBA00023002"/>
    </source>
</evidence>